<proteinExistence type="inferred from homology"/>
<comment type="catalytic activity">
    <reaction evidence="8">
        <text>a 2'-deoxycytidine in DNA + S-adenosyl-L-methionine = an N(4)-methyl-2'-deoxycytidine in DNA + S-adenosyl-L-homocysteine + H(+)</text>
        <dbReference type="Rhea" id="RHEA:16857"/>
        <dbReference type="Rhea" id="RHEA-COMP:11369"/>
        <dbReference type="Rhea" id="RHEA-COMP:13674"/>
        <dbReference type="ChEBI" id="CHEBI:15378"/>
        <dbReference type="ChEBI" id="CHEBI:57856"/>
        <dbReference type="ChEBI" id="CHEBI:59789"/>
        <dbReference type="ChEBI" id="CHEBI:85452"/>
        <dbReference type="ChEBI" id="CHEBI:137933"/>
        <dbReference type="EC" id="2.1.1.113"/>
    </reaction>
</comment>
<protein>
    <recommendedName>
        <fullName evidence="2">site-specific DNA-methyltransferase (cytosine-N(4)-specific)</fullName>
        <ecNumber evidence="2">2.1.1.113</ecNumber>
    </recommendedName>
</protein>
<reference evidence="10 11" key="2">
    <citation type="journal article" date="2013" name="Genome Announc.">
        <title>Genome of the Root-Associated Plant Growth-Promoting Bacterium Variovorax paradoxus Strain EPS.</title>
        <authorList>
            <person name="Han J.I."/>
            <person name="Spain J.C."/>
            <person name="Leadbetter J.R."/>
            <person name="Ovchinnikova G."/>
            <person name="Goodwin L.A."/>
            <person name="Han C.S."/>
            <person name="Woyke T."/>
            <person name="Davenport K.W."/>
            <person name="Orwin P.M."/>
        </authorList>
    </citation>
    <scope>NUCLEOTIDE SEQUENCE [LARGE SCALE GENOMIC DNA]</scope>
    <source>
        <strain evidence="10 11">EPS</strain>
    </source>
</reference>
<evidence type="ECO:0000256" key="4">
    <source>
        <dbReference type="ARBA" id="ARBA00022679"/>
    </source>
</evidence>
<sequence>MRVRFLRASSRLRAMPPVICPSHCGSNSPTITNSISNIRVQKTLIIESPKLKRRIGSQWDDCFPYYAGFPESFASRIIETASLSSKKAVIFDPWNGSGTTTYAAAKLGYNSHGMDLNPVMVLVARARALYPTEAGSIEPQAKSLIKGIGALKSNIEPSDPLLQWFTFSTASTIRNLERRIRNRLVSADTRRASFDFEEISCFAATFYISLFSICRAFAKPFRSTNPTWLKIPKDSAKKISLNASEILTAFVDQAKSMAIGLRSIDYSSVASAKTEISVGNTTTLHRKNFADLIITSPPYCTRIDYTAATRIELAVLHPLLDVSRETLSQQMIGSIKVPNNSIVPDARWGNSCIEFLKRLEAHRSKASGGYYYKTHLDYFQKMSKSMENVGASLKKGGRAILVVQDSYYKELHNDVPLTLIEMAANCGLDLFHRVDFSKNNPMAAINPKSKNYRSTAKAVESVICFKK</sequence>
<comment type="similarity">
    <text evidence="1">Belongs to the N(4)/N(6)-methyltransferase family. N(4) subfamily.</text>
</comment>
<evidence type="ECO:0000256" key="6">
    <source>
        <dbReference type="ARBA" id="ARBA00022747"/>
    </source>
</evidence>
<dbReference type="REBASE" id="31594">
    <property type="entry name" value="M.VpaEPSORF3388P"/>
</dbReference>
<keyword evidence="7" id="KW-0238">DNA-binding</keyword>
<dbReference type="OrthoDB" id="9816288at2"/>
<dbReference type="Pfam" id="PF01555">
    <property type="entry name" value="N6_N4_Mtase"/>
    <property type="match status" value="1"/>
</dbReference>
<evidence type="ECO:0000259" key="9">
    <source>
        <dbReference type="Pfam" id="PF01555"/>
    </source>
</evidence>
<dbReference type="Proteomes" id="UP000008917">
    <property type="component" value="Chromosome"/>
</dbReference>
<dbReference type="EMBL" id="CP002417">
    <property type="protein sequence ID" value="ADU37573.1"/>
    <property type="molecule type" value="Genomic_DNA"/>
</dbReference>
<dbReference type="AlphaFoldDB" id="E6UV61"/>
<gene>
    <name evidence="10" type="ordered locus">Varpa_3388</name>
</gene>
<dbReference type="InterPro" id="IPR029063">
    <property type="entry name" value="SAM-dependent_MTases_sf"/>
</dbReference>
<evidence type="ECO:0000256" key="8">
    <source>
        <dbReference type="ARBA" id="ARBA00049120"/>
    </source>
</evidence>
<dbReference type="HOGENOM" id="CLU_027633_3_0_4"/>
<name>E6UV61_VARPE</name>
<evidence type="ECO:0000256" key="7">
    <source>
        <dbReference type="ARBA" id="ARBA00023125"/>
    </source>
</evidence>
<organism evidence="10 11">
    <name type="scientific">Variovorax paradoxus (strain EPS)</name>
    <dbReference type="NCBI Taxonomy" id="595537"/>
    <lineage>
        <taxon>Bacteria</taxon>
        <taxon>Pseudomonadati</taxon>
        <taxon>Pseudomonadota</taxon>
        <taxon>Betaproteobacteria</taxon>
        <taxon>Burkholderiales</taxon>
        <taxon>Comamonadaceae</taxon>
        <taxon>Variovorax</taxon>
    </lineage>
</organism>
<dbReference type="GO" id="GO:0015667">
    <property type="term" value="F:site-specific DNA-methyltransferase (cytosine-N4-specific) activity"/>
    <property type="evidence" value="ECO:0007669"/>
    <property type="project" value="UniProtKB-EC"/>
</dbReference>
<dbReference type="GO" id="GO:0009307">
    <property type="term" value="P:DNA restriction-modification system"/>
    <property type="evidence" value="ECO:0007669"/>
    <property type="project" value="UniProtKB-KW"/>
</dbReference>
<dbReference type="SUPFAM" id="SSF53335">
    <property type="entry name" value="S-adenosyl-L-methionine-dependent methyltransferases"/>
    <property type="match status" value="2"/>
</dbReference>
<accession>E6UV61</accession>
<dbReference type="KEGG" id="vpe:Varpa_3388"/>
<dbReference type="GO" id="GO:0008170">
    <property type="term" value="F:N-methyltransferase activity"/>
    <property type="evidence" value="ECO:0007669"/>
    <property type="project" value="InterPro"/>
</dbReference>
<dbReference type="InterPro" id="IPR017985">
    <property type="entry name" value="MeTrfase_CN4_CS"/>
</dbReference>
<evidence type="ECO:0000256" key="2">
    <source>
        <dbReference type="ARBA" id="ARBA00012185"/>
    </source>
</evidence>
<dbReference type="InterPro" id="IPR002941">
    <property type="entry name" value="DNA_methylase_N4/N6"/>
</dbReference>
<dbReference type="EC" id="2.1.1.113" evidence="2"/>
<keyword evidence="6" id="KW-0680">Restriction system</keyword>
<keyword evidence="5" id="KW-0949">S-adenosyl-L-methionine</keyword>
<dbReference type="PROSITE" id="PS00093">
    <property type="entry name" value="N4_MTASE"/>
    <property type="match status" value="1"/>
</dbReference>
<evidence type="ECO:0000313" key="11">
    <source>
        <dbReference type="Proteomes" id="UP000008917"/>
    </source>
</evidence>
<keyword evidence="3 10" id="KW-0489">Methyltransferase</keyword>
<feature type="domain" description="DNA methylase N-4/N-6" evidence="9">
    <location>
        <begin position="63"/>
        <end position="120"/>
    </location>
</feature>
<evidence type="ECO:0000256" key="3">
    <source>
        <dbReference type="ARBA" id="ARBA00022603"/>
    </source>
</evidence>
<dbReference type="STRING" id="595537.Varpa_3388"/>
<evidence type="ECO:0000256" key="1">
    <source>
        <dbReference type="ARBA" id="ARBA00010203"/>
    </source>
</evidence>
<dbReference type="eggNOG" id="COG0863">
    <property type="taxonomic scope" value="Bacteria"/>
</dbReference>
<reference evidence="11" key="1">
    <citation type="submission" date="2010-12" db="EMBL/GenBank/DDBJ databases">
        <title>Complete sequence of Variovorax paradoxus EPS.</title>
        <authorList>
            <consortium name="US DOE Joint Genome Institute"/>
            <person name="Lucas S."/>
            <person name="Copeland A."/>
            <person name="Lapidus A."/>
            <person name="Cheng J.-F."/>
            <person name="Goodwin L."/>
            <person name="Pitluck S."/>
            <person name="Teshima H."/>
            <person name="Detter J.C."/>
            <person name="Han C."/>
            <person name="Tapia R."/>
            <person name="Land M."/>
            <person name="Hauser L."/>
            <person name="Kyrpides N."/>
            <person name="Ivanova N."/>
            <person name="Ovchinnikova G."/>
            <person name="Orwin P."/>
            <person name="Han J.-I.G."/>
            <person name="Woyke T."/>
        </authorList>
    </citation>
    <scope>NUCLEOTIDE SEQUENCE [LARGE SCALE GENOMIC DNA]</scope>
    <source>
        <strain evidence="11">EPS</strain>
    </source>
</reference>
<evidence type="ECO:0000313" key="10">
    <source>
        <dbReference type="EMBL" id="ADU37573.1"/>
    </source>
</evidence>
<dbReference type="Gene3D" id="3.40.50.150">
    <property type="entry name" value="Vaccinia Virus protein VP39"/>
    <property type="match status" value="2"/>
</dbReference>
<dbReference type="GO" id="GO:0032259">
    <property type="term" value="P:methylation"/>
    <property type="evidence" value="ECO:0007669"/>
    <property type="project" value="UniProtKB-KW"/>
</dbReference>
<evidence type="ECO:0000256" key="5">
    <source>
        <dbReference type="ARBA" id="ARBA00022691"/>
    </source>
</evidence>
<dbReference type="GO" id="GO:0003677">
    <property type="term" value="F:DNA binding"/>
    <property type="evidence" value="ECO:0007669"/>
    <property type="project" value="UniProtKB-KW"/>
</dbReference>
<keyword evidence="4" id="KW-0808">Transferase</keyword>